<comment type="subcellular location">
    <subcellularLocation>
        <location evidence="5">Cell inner membrane</location>
        <topology evidence="5">Multi-pass membrane protein</topology>
    </subcellularLocation>
    <subcellularLocation>
        <location evidence="1">Endomembrane system</location>
        <topology evidence="1">Multi-pass membrane protein</topology>
    </subcellularLocation>
    <subcellularLocation>
        <location evidence="6">Membrane</location>
        <topology evidence="6">Multi-pass membrane protein</topology>
    </subcellularLocation>
</comment>
<feature type="transmembrane region" description="Helical" evidence="5">
    <location>
        <begin position="6"/>
        <end position="28"/>
    </location>
</feature>
<evidence type="ECO:0000313" key="8">
    <source>
        <dbReference type="EMBL" id="ACM19635.1"/>
    </source>
</evidence>
<dbReference type="GO" id="GO:0048038">
    <property type="term" value="F:quinone binding"/>
    <property type="evidence" value="ECO:0007669"/>
    <property type="project" value="UniProtKB-KW"/>
</dbReference>
<dbReference type="PANTHER" id="PTHR22773">
    <property type="entry name" value="NADH DEHYDROGENASE"/>
    <property type="match status" value="1"/>
</dbReference>
<dbReference type="InterPro" id="IPR010096">
    <property type="entry name" value="NADH-Q_OxRdtase_suN/2"/>
</dbReference>
<feature type="transmembrane region" description="Helical" evidence="5">
    <location>
        <begin position="396"/>
        <end position="414"/>
    </location>
</feature>
<sequence length="467" mass="48451">MTTFDLWSVMPLAILALGALLILIIGAVRPGGHCTGLGVVATLGAAVWTVVMPPIPASPTLGIVFGPFARFFSTLFLLAAAVTLLLSHQYNRERRIQGEEYPATVLFAAFGMVTVSASTNLLTLFLGVEAMTFAFYILVAMDLNSTGSAEAGLKYLLLGAISAACIAFGIALLYAAAGTLDTREVARLTLGGGSDPLALAGWGLLLTGIAFKISLVPAHLWTPDVYQGAPTPVVAFLSTASKGAAIAFLLLLLLGGDGFKALHGPLWWLSLLSMVVGNLAALLQSNVKRMLAYSSIAQMGYVVLALLTGTEDGFTAVIFYVVAYTAMNLAAFGAVAVLCRGEAGEEIGDLQGMGYGRPFPAAVLALAMFALAGIPPTAGFIGKFFIFYSAFRGGEIPLAVIGILTAATSAFYYLRVVVNLYMHAAVSPGNGKISATESLALAASAAAVFAIGIYPPPLLQVIGKLIP</sequence>
<keyword evidence="5" id="KW-0874">Quinone</keyword>
<dbReference type="GO" id="GO:0042773">
    <property type="term" value="P:ATP synthesis coupled electron transport"/>
    <property type="evidence" value="ECO:0007669"/>
    <property type="project" value="InterPro"/>
</dbReference>
<dbReference type="PRINTS" id="PR01434">
    <property type="entry name" value="NADHDHGNASE5"/>
</dbReference>
<feature type="transmembrane region" description="Helical" evidence="5">
    <location>
        <begin position="155"/>
        <end position="177"/>
    </location>
</feature>
<dbReference type="HOGENOM" id="CLU_007100_1_5_7"/>
<evidence type="ECO:0000259" key="7">
    <source>
        <dbReference type="Pfam" id="PF00361"/>
    </source>
</evidence>
<dbReference type="GO" id="GO:0050136">
    <property type="term" value="F:NADH dehydrogenase (quinone) (non-electrogenic) activity"/>
    <property type="evidence" value="ECO:0007669"/>
    <property type="project" value="UniProtKB-UniRule"/>
</dbReference>
<keyword evidence="5" id="KW-0830">Ubiquinone</keyword>
<evidence type="ECO:0000256" key="5">
    <source>
        <dbReference type="HAMAP-Rule" id="MF_00445"/>
    </source>
</evidence>
<dbReference type="GO" id="GO:0008137">
    <property type="term" value="F:NADH dehydrogenase (ubiquinone) activity"/>
    <property type="evidence" value="ECO:0007669"/>
    <property type="project" value="InterPro"/>
</dbReference>
<evidence type="ECO:0000256" key="1">
    <source>
        <dbReference type="ARBA" id="ARBA00004127"/>
    </source>
</evidence>
<keyword evidence="5" id="KW-1278">Translocase</keyword>
<dbReference type="HAMAP" id="MF_00445">
    <property type="entry name" value="NDH1_NuoN_1"/>
    <property type="match status" value="1"/>
</dbReference>
<gene>
    <name evidence="5" type="primary">nuoN</name>
    <name evidence="8" type="synonym">nuoN-2</name>
    <name evidence="8" type="ordered locus">Geob_1275</name>
</gene>
<keyword evidence="5" id="KW-0520">NAD</keyword>
<keyword evidence="4 5" id="KW-0472">Membrane</keyword>
<reference evidence="8 9" key="1">
    <citation type="submission" date="2009-01" db="EMBL/GenBank/DDBJ databases">
        <title>Complete sequence of Geobacter sp. FRC-32.</title>
        <authorList>
            <consortium name="US DOE Joint Genome Institute"/>
            <person name="Lucas S."/>
            <person name="Copeland A."/>
            <person name="Lapidus A."/>
            <person name="Glavina del Rio T."/>
            <person name="Dalin E."/>
            <person name="Tice H."/>
            <person name="Bruce D."/>
            <person name="Goodwin L."/>
            <person name="Pitluck S."/>
            <person name="Saunders E."/>
            <person name="Brettin T."/>
            <person name="Detter J.C."/>
            <person name="Han C."/>
            <person name="Larimer F."/>
            <person name="Land M."/>
            <person name="Hauser L."/>
            <person name="Kyrpides N."/>
            <person name="Ovchinnikova G."/>
            <person name="Kostka J."/>
            <person name="Richardson P."/>
        </authorList>
    </citation>
    <scope>NUCLEOTIDE SEQUENCE [LARGE SCALE GENOMIC DNA]</scope>
    <source>
        <strain evidence="9">DSM 22248 / JCM 15807 / FRC-32</strain>
    </source>
</reference>
<dbReference type="KEGG" id="geo:Geob_1275"/>
<dbReference type="GO" id="GO:0012505">
    <property type="term" value="C:endomembrane system"/>
    <property type="evidence" value="ECO:0007669"/>
    <property type="project" value="UniProtKB-SubCell"/>
</dbReference>
<feature type="transmembrane region" description="Helical" evidence="5">
    <location>
        <begin position="290"/>
        <end position="308"/>
    </location>
</feature>
<protein>
    <recommendedName>
        <fullName evidence="5">NADH-quinone oxidoreductase subunit N</fullName>
        <ecNumber evidence="5">7.1.1.-</ecNumber>
    </recommendedName>
    <alternativeName>
        <fullName evidence="5">NADH dehydrogenase I subunit N</fullName>
    </alternativeName>
    <alternativeName>
        <fullName evidence="5">NDH-1 subunit N</fullName>
    </alternativeName>
</protein>
<dbReference type="OrthoDB" id="9805769at2"/>
<feature type="transmembrane region" description="Helical" evidence="5">
    <location>
        <begin position="359"/>
        <end position="390"/>
    </location>
</feature>
<feature type="transmembrane region" description="Helical" evidence="5">
    <location>
        <begin position="68"/>
        <end position="88"/>
    </location>
</feature>
<proteinExistence type="inferred from homology"/>
<keyword evidence="5" id="KW-1003">Cell membrane</keyword>
<dbReference type="InterPro" id="IPR001750">
    <property type="entry name" value="ND/Mrp_TM"/>
</dbReference>
<comment type="catalytic activity">
    <reaction evidence="5">
        <text>a quinone + NADH + 5 H(+)(in) = a quinol + NAD(+) + 4 H(+)(out)</text>
        <dbReference type="Rhea" id="RHEA:57888"/>
        <dbReference type="ChEBI" id="CHEBI:15378"/>
        <dbReference type="ChEBI" id="CHEBI:24646"/>
        <dbReference type="ChEBI" id="CHEBI:57540"/>
        <dbReference type="ChEBI" id="CHEBI:57945"/>
        <dbReference type="ChEBI" id="CHEBI:132124"/>
    </reaction>
</comment>
<dbReference type="eggNOG" id="COG1007">
    <property type="taxonomic scope" value="Bacteria"/>
</dbReference>
<evidence type="ECO:0000256" key="4">
    <source>
        <dbReference type="ARBA" id="ARBA00023136"/>
    </source>
</evidence>
<feature type="transmembrane region" description="Helical" evidence="5">
    <location>
        <begin position="100"/>
        <end position="118"/>
    </location>
</feature>
<accession>B9M3Z2</accession>
<dbReference type="NCBIfam" id="TIGR01770">
    <property type="entry name" value="NDH_I_N"/>
    <property type="match status" value="1"/>
</dbReference>
<evidence type="ECO:0000256" key="3">
    <source>
        <dbReference type="ARBA" id="ARBA00022989"/>
    </source>
</evidence>
<keyword evidence="2 5" id="KW-0812">Transmembrane</keyword>
<keyword evidence="9" id="KW-1185">Reference proteome</keyword>
<keyword evidence="3 5" id="KW-1133">Transmembrane helix</keyword>
<comment type="similarity">
    <text evidence="5">Belongs to the complex I subunit 2 family.</text>
</comment>
<feature type="transmembrane region" description="Helical" evidence="5">
    <location>
        <begin position="124"/>
        <end position="143"/>
    </location>
</feature>
<keyword evidence="5" id="KW-0813">Transport</keyword>
<feature type="transmembrane region" description="Helical" evidence="5">
    <location>
        <begin position="35"/>
        <end position="56"/>
    </location>
</feature>
<dbReference type="Pfam" id="PF00361">
    <property type="entry name" value="Proton_antipo_M"/>
    <property type="match status" value="1"/>
</dbReference>
<dbReference type="EMBL" id="CP001390">
    <property type="protein sequence ID" value="ACM19635.1"/>
    <property type="molecule type" value="Genomic_DNA"/>
</dbReference>
<feature type="domain" description="NADH:quinone oxidoreductase/Mrp antiporter transmembrane" evidence="7">
    <location>
        <begin position="118"/>
        <end position="406"/>
    </location>
</feature>
<feature type="transmembrane region" description="Helical" evidence="5">
    <location>
        <begin position="314"/>
        <end position="338"/>
    </location>
</feature>
<feature type="transmembrane region" description="Helical" evidence="5">
    <location>
        <begin position="435"/>
        <end position="454"/>
    </location>
</feature>
<evidence type="ECO:0000256" key="2">
    <source>
        <dbReference type="ARBA" id="ARBA00022692"/>
    </source>
</evidence>
<dbReference type="EC" id="7.1.1.-" evidence="5"/>
<organism evidence="8 9">
    <name type="scientific">Geotalea daltonii (strain DSM 22248 / JCM 15807 / FRC-32)</name>
    <name type="common">Geobacter daltonii</name>
    <dbReference type="NCBI Taxonomy" id="316067"/>
    <lineage>
        <taxon>Bacteria</taxon>
        <taxon>Pseudomonadati</taxon>
        <taxon>Thermodesulfobacteriota</taxon>
        <taxon>Desulfuromonadia</taxon>
        <taxon>Geobacterales</taxon>
        <taxon>Geobacteraceae</taxon>
        <taxon>Geotalea</taxon>
    </lineage>
</organism>
<feature type="transmembrane region" description="Helical" evidence="5">
    <location>
        <begin position="233"/>
        <end position="254"/>
    </location>
</feature>
<comment type="function">
    <text evidence="5">NDH-1 shuttles electrons from NADH, via FMN and iron-sulfur (Fe-S) centers, to quinones in the respiratory chain. The immediate electron acceptor for the enzyme in this species is believed to be ubiquinone. Couples the redox reaction to proton translocation (for every two electrons transferred, four hydrogen ions are translocated across the cytoplasmic membrane), and thus conserves the redox energy in a proton gradient.</text>
</comment>
<dbReference type="AlphaFoldDB" id="B9M3Z2"/>
<dbReference type="RefSeq" id="WP_012646364.1">
    <property type="nucleotide sequence ID" value="NC_011979.1"/>
</dbReference>
<dbReference type="STRING" id="316067.Geob_1275"/>
<feature type="transmembrane region" description="Helical" evidence="5">
    <location>
        <begin position="266"/>
        <end position="283"/>
    </location>
</feature>
<keyword evidence="5" id="KW-0997">Cell inner membrane</keyword>
<name>B9M3Z2_GEODF</name>
<evidence type="ECO:0000313" key="9">
    <source>
        <dbReference type="Proteomes" id="UP000007721"/>
    </source>
</evidence>
<dbReference type="GO" id="GO:0005886">
    <property type="term" value="C:plasma membrane"/>
    <property type="evidence" value="ECO:0007669"/>
    <property type="project" value="UniProtKB-SubCell"/>
</dbReference>
<feature type="transmembrane region" description="Helical" evidence="5">
    <location>
        <begin position="197"/>
        <end position="221"/>
    </location>
</feature>
<dbReference type="Proteomes" id="UP000007721">
    <property type="component" value="Chromosome"/>
</dbReference>
<evidence type="ECO:0000256" key="6">
    <source>
        <dbReference type="RuleBase" id="RU000320"/>
    </source>
</evidence>
<comment type="subunit">
    <text evidence="5">NDH-1 is composed of 14 different subunits. Subunits NuoA, H, J, K, L, M, N constitute the membrane sector of the complex.</text>
</comment>